<dbReference type="PROSITE" id="PS00676">
    <property type="entry name" value="SIGMA54_INTERACT_2"/>
    <property type="match status" value="1"/>
</dbReference>
<dbReference type="InterPro" id="IPR002078">
    <property type="entry name" value="Sigma_54_int"/>
</dbReference>
<keyword evidence="1" id="KW-0547">Nucleotide-binding</keyword>
<accession>Q24RU7</accession>
<dbReference type="InterPro" id="IPR003593">
    <property type="entry name" value="AAA+_ATPase"/>
</dbReference>
<dbReference type="InterPro" id="IPR027417">
    <property type="entry name" value="P-loop_NTPase"/>
</dbReference>
<feature type="domain" description="PAS" evidence="6">
    <location>
        <begin position="195"/>
        <end position="238"/>
    </location>
</feature>
<dbReference type="AlphaFoldDB" id="Q24RU7"/>
<evidence type="ECO:0000259" key="6">
    <source>
        <dbReference type="PROSITE" id="PS50112"/>
    </source>
</evidence>
<keyword evidence="9" id="KW-1185">Reference proteome</keyword>
<dbReference type="SUPFAM" id="SSF52540">
    <property type="entry name" value="P-loop containing nucleoside triphosphate hydrolases"/>
    <property type="match status" value="1"/>
</dbReference>
<keyword evidence="4" id="KW-0804">Transcription</keyword>
<gene>
    <name evidence="8" type="ordered locus">DSY3456</name>
</gene>
<sequence>MLMIRIVYTMTLGHNRDIINQLIHAKESKDVSVEVLETASPQALMEYDLENTIVIARGIYYLTLSKSFKHARVIELAVTGYDILRGIVECKNNYQAQKIAIILSETIQVEKSFIEDILDVQLTVFPVKDYDHVDEVFNYVKGLGFDAVLGGFTVFRMAQKERINSVAITMGYEANYLAITEAFSVAKAIIKERRKNELFRIILENTDGAVLAYDNQGLVMAYNQGIYDILDLPANEILTGKELSVFLPQFKEAQLTEESFSANEIITINNRKVVINKRSIIIEHNNLGTVLMLQNVDALQKTEIDVRQKLNKKGLAAKYTFDAIIGQSEVVQKIIRVAQKYAVANSNVLIIGETGTGKKLFAQSIHNHSMRQNQPFVAINCAALPEQLLESELFGYVAGAFTGAAKGGKVGLFELAHKGTLFLDEIAEMPMGLQAKLLRVLQEREIRKLGDDKIIPIDVRIIAATNEDLRLKVQEGKFRQDLLYRIDVLSLSIPPLRERREDIKAIAKTFLAEFSQNRQQSIRLSQEGLMELMRYDWPGNIREMRNVCERLSVLSENKTSGVHEVKEVLNIKKEPPLNLITQTAAMQNSSHQERPNKMTQQQMAEMLGISRTTLWRRKQRQEMKADGENL</sequence>
<dbReference type="SUPFAM" id="SSF55785">
    <property type="entry name" value="PYP-like sensor domain (PAS domain)"/>
    <property type="match status" value="1"/>
</dbReference>
<dbReference type="PANTHER" id="PTHR32071">
    <property type="entry name" value="TRANSCRIPTIONAL REGULATORY PROTEIN"/>
    <property type="match status" value="1"/>
</dbReference>
<dbReference type="PROSITE" id="PS00675">
    <property type="entry name" value="SIGMA54_INTERACT_1"/>
    <property type="match status" value="1"/>
</dbReference>
<evidence type="ECO:0000313" key="8">
    <source>
        <dbReference type="EMBL" id="BAE85245.1"/>
    </source>
</evidence>
<dbReference type="Gene3D" id="1.10.8.60">
    <property type="match status" value="1"/>
</dbReference>
<dbReference type="GO" id="GO:0043565">
    <property type="term" value="F:sequence-specific DNA binding"/>
    <property type="evidence" value="ECO:0007669"/>
    <property type="project" value="InterPro"/>
</dbReference>
<evidence type="ECO:0000259" key="5">
    <source>
        <dbReference type="PROSITE" id="PS50045"/>
    </source>
</evidence>
<dbReference type="SUPFAM" id="SSF159800">
    <property type="entry name" value="PrpR receptor domain-like"/>
    <property type="match status" value="1"/>
</dbReference>
<evidence type="ECO:0000256" key="2">
    <source>
        <dbReference type="ARBA" id="ARBA00022840"/>
    </source>
</evidence>
<dbReference type="Gene3D" id="3.30.450.20">
    <property type="entry name" value="PAS domain"/>
    <property type="match status" value="1"/>
</dbReference>
<dbReference type="Gene3D" id="3.40.50.2300">
    <property type="match status" value="1"/>
</dbReference>
<dbReference type="InterPro" id="IPR025662">
    <property type="entry name" value="Sigma_54_int_dom_ATP-bd_1"/>
</dbReference>
<dbReference type="EMBL" id="AP008230">
    <property type="protein sequence ID" value="BAE85245.1"/>
    <property type="molecule type" value="Genomic_DNA"/>
</dbReference>
<dbReference type="GO" id="GO:0000156">
    <property type="term" value="F:phosphorelay response regulator activity"/>
    <property type="evidence" value="ECO:0007669"/>
    <property type="project" value="InterPro"/>
</dbReference>
<evidence type="ECO:0000313" key="9">
    <source>
        <dbReference type="Proteomes" id="UP000001946"/>
    </source>
</evidence>
<protein>
    <submittedName>
        <fullName evidence="8">Uncharacterized protein</fullName>
    </submittedName>
</protein>
<dbReference type="InterPro" id="IPR002197">
    <property type="entry name" value="HTH_Fis"/>
</dbReference>
<dbReference type="GO" id="GO:0005524">
    <property type="term" value="F:ATP binding"/>
    <property type="evidence" value="ECO:0007669"/>
    <property type="project" value="UniProtKB-KW"/>
</dbReference>
<dbReference type="CDD" id="cd00009">
    <property type="entry name" value="AAA"/>
    <property type="match status" value="1"/>
</dbReference>
<dbReference type="STRING" id="138119.DSY3456"/>
<dbReference type="PROSITE" id="PS50112">
    <property type="entry name" value="PAS"/>
    <property type="match status" value="1"/>
</dbReference>
<dbReference type="Proteomes" id="UP000001946">
    <property type="component" value="Chromosome"/>
</dbReference>
<keyword evidence="3" id="KW-0805">Transcription regulation</keyword>
<proteinExistence type="predicted"/>
<dbReference type="InterPro" id="IPR035965">
    <property type="entry name" value="PAS-like_dom_sf"/>
</dbReference>
<evidence type="ECO:0000259" key="7">
    <source>
        <dbReference type="PROSITE" id="PS50943"/>
    </source>
</evidence>
<reference evidence="8 9" key="1">
    <citation type="journal article" date="2006" name="J. Bacteriol.">
        <title>Complete genome sequence of the dehalorespiring bacterium Desulfitobacterium hafniense Y51 and comparison with Dehalococcoides ethenogenes 195.</title>
        <authorList>
            <person name="Nonaka H."/>
            <person name="Keresztes G."/>
            <person name="Shinoda Y."/>
            <person name="Ikenaga Y."/>
            <person name="Abe M."/>
            <person name="Naito K."/>
            <person name="Inatomi K."/>
            <person name="Furukawa K."/>
            <person name="Inui M."/>
            <person name="Yukawa H."/>
        </authorList>
    </citation>
    <scope>NUCLEOTIDE SEQUENCE [LARGE SCALE GENOMIC DNA]</scope>
    <source>
        <strain evidence="8 9">Y51</strain>
    </source>
</reference>
<dbReference type="PROSITE" id="PS50045">
    <property type="entry name" value="SIGMA54_INTERACT_4"/>
    <property type="match status" value="1"/>
</dbReference>
<dbReference type="HOGENOM" id="CLU_000445_8_5_9"/>
<dbReference type="eggNOG" id="COG3829">
    <property type="taxonomic scope" value="Bacteria"/>
</dbReference>
<dbReference type="InterPro" id="IPR000014">
    <property type="entry name" value="PAS"/>
</dbReference>
<feature type="domain" description="Sigma-54 factor interaction" evidence="5">
    <location>
        <begin position="324"/>
        <end position="553"/>
    </location>
</feature>
<dbReference type="Gene3D" id="3.40.50.300">
    <property type="entry name" value="P-loop containing nucleotide triphosphate hydrolases"/>
    <property type="match status" value="1"/>
</dbReference>
<keyword evidence="2" id="KW-0067">ATP-binding</keyword>
<evidence type="ECO:0000256" key="3">
    <source>
        <dbReference type="ARBA" id="ARBA00023015"/>
    </source>
</evidence>
<feature type="domain" description="HTH cro/C1-type" evidence="7">
    <location>
        <begin position="596"/>
        <end position="616"/>
    </location>
</feature>
<dbReference type="InterPro" id="IPR025943">
    <property type="entry name" value="Sigma_54_int_dom_ATP-bd_2"/>
</dbReference>
<dbReference type="InterPro" id="IPR058031">
    <property type="entry name" value="AAA_lid_NorR"/>
</dbReference>
<dbReference type="InterPro" id="IPR001387">
    <property type="entry name" value="Cro/C1-type_HTH"/>
</dbReference>
<evidence type="ECO:0000256" key="1">
    <source>
        <dbReference type="ARBA" id="ARBA00022741"/>
    </source>
</evidence>
<dbReference type="Pfam" id="PF02954">
    <property type="entry name" value="HTH_8"/>
    <property type="match status" value="1"/>
</dbReference>
<dbReference type="PROSITE" id="PS50943">
    <property type="entry name" value="HTH_CROC1"/>
    <property type="match status" value="1"/>
</dbReference>
<dbReference type="FunFam" id="3.40.50.300:FF:000006">
    <property type="entry name" value="DNA-binding transcriptional regulator NtrC"/>
    <property type="match status" value="1"/>
</dbReference>
<dbReference type="Pfam" id="PF25601">
    <property type="entry name" value="AAA_lid_14"/>
    <property type="match status" value="1"/>
</dbReference>
<evidence type="ECO:0000256" key="4">
    <source>
        <dbReference type="ARBA" id="ARBA00023163"/>
    </source>
</evidence>
<name>Q24RU7_DESHY</name>
<dbReference type="Pfam" id="PF00158">
    <property type="entry name" value="Sigma54_activat"/>
    <property type="match status" value="1"/>
</dbReference>
<dbReference type="Gene3D" id="3.40.50.10660">
    <property type="entry name" value="PrpR receptor domain-like"/>
    <property type="match status" value="1"/>
</dbReference>
<dbReference type="GO" id="GO:0006355">
    <property type="term" value="P:regulation of DNA-templated transcription"/>
    <property type="evidence" value="ECO:0007669"/>
    <property type="project" value="InterPro"/>
</dbReference>
<organism evidence="8 9">
    <name type="scientific">Desulfitobacterium hafniense (strain Y51)</name>
    <dbReference type="NCBI Taxonomy" id="138119"/>
    <lineage>
        <taxon>Bacteria</taxon>
        <taxon>Bacillati</taxon>
        <taxon>Bacillota</taxon>
        <taxon>Clostridia</taxon>
        <taxon>Eubacteriales</taxon>
        <taxon>Desulfitobacteriaceae</taxon>
        <taxon>Desulfitobacterium</taxon>
    </lineage>
</organism>
<dbReference type="Pfam" id="PF06506">
    <property type="entry name" value="PrpR_N"/>
    <property type="match status" value="1"/>
</dbReference>
<dbReference type="InterPro" id="IPR010524">
    <property type="entry name" value="Sig_transdc_resp-reg_PrpR_N"/>
</dbReference>
<dbReference type="KEGG" id="dsy:DSY3456"/>
<dbReference type="SMART" id="SM00382">
    <property type="entry name" value="AAA"/>
    <property type="match status" value="1"/>
</dbReference>